<organism evidence="3">
    <name type="scientific">uncultured Ramlibacter sp</name>
    <dbReference type="NCBI Taxonomy" id="260755"/>
    <lineage>
        <taxon>Bacteria</taxon>
        <taxon>Pseudomonadati</taxon>
        <taxon>Pseudomonadota</taxon>
        <taxon>Betaproteobacteria</taxon>
        <taxon>Burkholderiales</taxon>
        <taxon>Comamonadaceae</taxon>
        <taxon>Ramlibacter</taxon>
        <taxon>environmental samples</taxon>
    </lineage>
</organism>
<evidence type="ECO:0008006" key="4">
    <source>
        <dbReference type="Google" id="ProtNLM"/>
    </source>
</evidence>
<dbReference type="EMBL" id="CADCUX010000404">
    <property type="protein sequence ID" value="CAA9419456.1"/>
    <property type="molecule type" value="Genomic_DNA"/>
</dbReference>
<accession>A0A6J4PLL6</accession>
<feature type="transmembrane region" description="Helical" evidence="2">
    <location>
        <begin position="87"/>
        <end position="105"/>
    </location>
</feature>
<dbReference type="AlphaFoldDB" id="A0A6J4PLL6"/>
<name>A0A6J4PLL6_9BURK</name>
<proteinExistence type="predicted"/>
<keyword evidence="2" id="KW-0472">Membrane</keyword>
<feature type="region of interest" description="Disordered" evidence="1">
    <location>
        <begin position="1"/>
        <end position="43"/>
    </location>
</feature>
<evidence type="ECO:0000313" key="3">
    <source>
        <dbReference type="EMBL" id="CAA9419456.1"/>
    </source>
</evidence>
<keyword evidence="2" id="KW-1133">Transmembrane helix</keyword>
<gene>
    <name evidence="3" type="ORF">AVDCRST_MAG51-1905</name>
</gene>
<evidence type="ECO:0000256" key="2">
    <source>
        <dbReference type="SAM" id="Phobius"/>
    </source>
</evidence>
<sequence>MNSETTESPFPTSTSVGGSSMGSSSLGGSSMGSSSGMDNGTVQRLAQRAHEAVDKLEQTIGSGSERVMGMQQEYGDMAREQVRSNPLAAIGVAFAVGIVFSKLFMR</sequence>
<protein>
    <recommendedName>
        <fullName evidence="4">DUF883 domain-containing protein</fullName>
    </recommendedName>
</protein>
<evidence type="ECO:0000256" key="1">
    <source>
        <dbReference type="SAM" id="MobiDB-lite"/>
    </source>
</evidence>
<feature type="compositionally biased region" description="Low complexity" evidence="1">
    <location>
        <begin position="1"/>
        <end position="37"/>
    </location>
</feature>
<reference evidence="3" key="1">
    <citation type="submission" date="2020-02" db="EMBL/GenBank/DDBJ databases">
        <authorList>
            <person name="Meier V. D."/>
        </authorList>
    </citation>
    <scope>NUCLEOTIDE SEQUENCE</scope>
    <source>
        <strain evidence="3">AVDCRST_MAG51</strain>
    </source>
</reference>
<keyword evidence="2" id="KW-0812">Transmembrane</keyword>